<feature type="compositionally biased region" description="Pro residues" evidence="1">
    <location>
        <begin position="287"/>
        <end position="296"/>
    </location>
</feature>
<dbReference type="Proteomes" id="UP001303473">
    <property type="component" value="Unassembled WGS sequence"/>
</dbReference>
<evidence type="ECO:0000313" key="4">
    <source>
        <dbReference type="Proteomes" id="UP001303473"/>
    </source>
</evidence>
<feature type="region of interest" description="Disordered" evidence="1">
    <location>
        <begin position="265"/>
        <end position="301"/>
    </location>
</feature>
<feature type="compositionally biased region" description="Polar residues" evidence="1">
    <location>
        <begin position="339"/>
        <end position="351"/>
    </location>
</feature>
<keyword evidence="2" id="KW-0472">Membrane</keyword>
<feature type="region of interest" description="Disordered" evidence="1">
    <location>
        <begin position="133"/>
        <end position="248"/>
    </location>
</feature>
<name>A0AAN6S1L0_9PEZI</name>
<feature type="region of interest" description="Disordered" evidence="1">
    <location>
        <begin position="339"/>
        <end position="408"/>
    </location>
</feature>
<dbReference type="EMBL" id="MU853883">
    <property type="protein sequence ID" value="KAK3936456.1"/>
    <property type="molecule type" value="Genomic_DNA"/>
</dbReference>
<sequence>MPTLNLPPDSNVTLEPPPTSSRYYPRVFSSYTYAVLWVIALLIAVRFAATRLRLSQKVWQWSRSGHHRVEQAKNSRGADFWTDSAASYTKRDPAVQSRGPAPALRLGFDEESQRAVWAAGLLPLGARTGRFTRAKQLPGMDGNDGDKRWDSLGSAAPSASRGVSTSPGTSGADLERQLNDPSPAIALSGLSAEKRKGSRSPRSSQAHSLRRDSASSDGADDQTARGKGKLKGKGPMDGGSGSSWPDTRGAALAGETMAAQFGDGLLTGTGAARDADYTTSPSRRFSRPPPPLPLTPPTLSGAVFPFEDRRPSYAVSIPPELDTTSFIHRPNPDYITGSSTSADVMSASPKSATATAATTGTPRRRSYNKSVPVGPIPIPAGVSASSSEESMATMTSTDTFSPSSYPPTSPLLPPPPPGHDFPYYEYEFDGGGHGQQQEIDLQGEIISVMDDAGHGWKRHTRVYGGGVCLACLASGGHGQGGFYGDKVPLEERR</sequence>
<proteinExistence type="predicted"/>
<gene>
    <name evidence="3" type="ORF">QBC46DRAFT_269552</name>
</gene>
<feature type="compositionally biased region" description="Low complexity" evidence="1">
    <location>
        <begin position="379"/>
        <end position="403"/>
    </location>
</feature>
<evidence type="ECO:0000256" key="1">
    <source>
        <dbReference type="SAM" id="MobiDB-lite"/>
    </source>
</evidence>
<keyword evidence="4" id="KW-1185">Reference proteome</keyword>
<keyword evidence="2" id="KW-1133">Transmembrane helix</keyword>
<organism evidence="3 4">
    <name type="scientific">Diplogelasinospora grovesii</name>
    <dbReference type="NCBI Taxonomy" id="303347"/>
    <lineage>
        <taxon>Eukaryota</taxon>
        <taxon>Fungi</taxon>
        <taxon>Dikarya</taxon>
        <taxon>Ascomycota</taxon>
        <taxon>Pezizomycotina</taxon>
        <taxon>Sordariomycetes</taxon>
        <taxon>Sordariomycetidae</taxon>
        <taxon>Sordariales</taxon>
        <taxon>Diplogelasinosporaceae</taxon>
        <taxon>Diplogelasinospora</taxon>
    </lineage>
</organism>
<evidence type="ECO:0000256" key="2">
    <source>
        <dbReference type="SAM" id="Phobius"/>
    </source>
</evidence>
<evidence type="ECO:0000313" key="3">
    <source>
        <dbReference type="EMBL" id="KAK3936456.1"/>
    </source>
</evidence>
<reference evidence="4" key="1">
    <citation type="journal article" date="2023" name="Mol. Phylogenet. Evol.">
        <title>Genome-scale phylogeny and comparative genomics of the fungal order Sordariales.</title>
        <authorList>
            <person name="Hensen N."/>
            <person name="Bonometti L."/>
            <person name="Westerberg I."/>
            <person name="Brannstrom I.O."/>
            <person name="Guillou S."/>
            <person name="Cros-Aarteil S."/>
            <person name="Calhoun S."/>
            <person name="Haridas S."/>
            <person name="Kuo A."/>
            <person name="Mondo S."/>
            <person name="Pangilinan J."/>
            <person name="Riley R."/>
            <person name="LaButti K."/>
            <person name="Andreopoulos B."/>
            <person name="Lipzen A."/>
            <person name="Chen C."/>
            <person name="Yan M."/>
            <person name="Daum C."/>
            <person name="Ng V."/>
            <person name="Clum A."/>
            <person name="Steindorff A."/>
            <person name="Ohm R.A."/>
            <person name="Martin F."/>
            <person name="Silar P."/>
            <person name="Natvig D.O."/>
            <person name="Lalanne C."/>
            <person name="Gautier V."/>
            <person name="Ament-Velasquez S.L."/>
            <person name="Kruys A."/>
            <person name="Hutchinson M.I."/>
            <person name="Powell A.J."/>
            <person name="Barry K."/>
            <person name="Miller A.N."/>
            <person name="Grigoriev I.V."/>
            <person name="Debuchy R."/>
            <person name="Gladieux P."/>
            <person name="Hiltunen Thoren M."/>
            <person name="Johannesson H."/>
        </authorList>
    </citation>
    <scope>NUCLEOTIDE SEQUENCE [LARGE SCALE GENOMIC DNA]</scope>
    <source>
        <strain evidence="4">CBS 340.73</strain>
    </source>
</reference>
<protein>
    <submittedName>
        <fullName evidence="3">Uncharacterized protein</fullName>
    </submittedName>
</protein>
<keyword evidence="2" id="KW-0812">Transmembrane</keyword>
<accession>A0AAN6S1L0</accession>
<comment type="caution">
    <text evidence="3">The sequence shown here is derived from an EMBL/GenBank/DDBJ whole genome shotgun (WGS) entry which is preliminary data.</text>
</comment>
<feature type="transmembrane region" description="Helical" evidence="2">
    <location>
        <begin position="31"/>
        <end position="49"/>
    </location>
</feature>
<dbReference type="AlphaFoldDB" id="A0AAN6S1L0"/>